<feature type="transmembrane region" description="Helical" evidence="1">
    <location>
        <begin position="44"/>
        <end position="65"/>
    </location>
</feature>
<organism evidence="3 4">
    <name type="scientific">Capnocytophaga ochracea</name>
    <dbReference type="NCBI Taxonomy" id="1018"/>
    <lineage>
        <taxon>Bacteria</taxon>
        <taxon>Pseudomonadati</taxon>
        <taxon>Bacteroidota</taxon>
        <taxon>Flavobacteriia</taxon>
        <taxon>Flavobacteriales</taxon>
        <taxon>Flavobacteriaceae</taxon>
        <taxon>Capnocytophaga</taxon>
    </lineage>
</organism>
<feature type="transmembrane region" description="Helical" evidence="1">
    <location>
        <begin position="143"/>
        <end position="160"/>
    </location>
</feature>
<dbReference type="PANTHER" id="PTHR37312">
    <property type="entry name" value="MEMBRANE-BOUND ACYLTRANSFERASE YKRP-RELATED"/>
    <property type="match status" value="1"/>
</dbReference>
<dbReference type="InterPro" id="IPR002656">
    <property type="entry name" value="Acyl_transf_3_dom"/>
</dbReference>
<keyword evidence="1" id="KW-1133">Transmembrane helix</keyword>
<evidence type="ECO:0000259" key="2">
    <source>
        <dbReference type="Pfam" id="PF01757"/>
    </source>
</evidence>
<feature type="transmembrane region" description="Helical" evidence="1">
    <location>
        <begin position="228"/>
        <end position="247"/>
    </location>
</feature>
<accession>A0A2X2RR70</accession>
<dbReference type="InterPro" id="IPR052734">
    <property type="entry name" value="Nod_factor_acetyltransferase"/>
</dbReference>
<feature type="transmembrane region" description="Helical" evidence="1">
    <location>
        <begin position="196"/>
        <end position="216"/>
    </location>
</feature>
<protein>
    <submittedName>
        <fullName evidence="3">Glucans biosynthesis protein</fullName>
    </submittedName>
</protein>
<name>A0A2X2RR70_CAPOC</name>
<sequence length="325" mass="38553">MPHKEVTMKERNPLIDVLKGFAIILVVIGHASQWFSGDDRTNPLYVTIYAFHMPLFMFLSGYVNFNIRGELNLSKRFQVLVIPFFVWFLISATYHGYILDIEKVWEHLCVLIYKPTQGMWFLWLLFWECALLYLALKINKHREIWVMIGLWSILIFLHRVTGAQPIFYGLPELCWYFIYFSLGYATHKYKPQVLKILRPMGWVSLIAFPLLLLFPVDKAHYILHSLRLYALALTGIAASYVLWEWCCRSENKATHCLKYLGGISLEIYVTHYYMRFLVVYIKEYISDNFYLNVAIFTVLAIIACDIIQRLVQRVKWLRRILYGRF</sequence>
<keyword evidence="1" id="KW-0812">Transmembrane</keyword>
<dbReference type="PANTHER" id="PTHR37312:SF1">
    <property type="entry name" value="MEMBRANE-BOUND ACYLTRANSFERASE YKRP-RELATED"/>
    <property type="match status" value="1"/>
</dbReference>
<gene>
    <name evidence="3" type="ORF">NCTC11546_02285</name>
</gene>
<evidence type="ECO:0000313" key="4">
    <source>
        <dbReference type="Proteomes" id="UP000249891"/>
    </source>
</evidence>
<dbReference type="Proteomes" id="UP000249891">
    <property type="component" value="Unassembled WGS sequence"/>
</dbReference>
<keyword evidence="1" id="KW-0472">Membrane</keyword>
<dbReference type="GO" id="GO:0016747">
    <property type="term" value="F:acyltransferase activity, transferring groups other than amino-acyl groups"/>
    <property type="evidence" value="ECO:0007669"/>
    <property type="project" value="InterPro"/>
</dbReference>
<reference evidence="3 4" key="1">
    <citation type="submission" date="2018-06" db="EMBL/GenBank/DDBJ databases">
        <authorList>
            <consortium name="Pathogen Informatics"/>
            <person name="Doyle S."/>
        </authorList>
    </citation>
    <scope>NUCLEOTIDE SEQUENCE [LARGE SCALE GENOMIC DNA]</scope>
    <source>
        <strain evidence="3 4">NCTC11546</strain>
    </source>
</reference>
<feature type="transmembrane region" description="Helical" evidence="1">
    <location>
        <begin position="259"/>
        <end position="277"/>
    </location>
</feature>
<feature type="transmembrane region" description="Helical" evidence="1">
    <location>
        <begin position="118"/>
        <end position="136"/>
    </location>
</feature>
<dbReference type="EMBL" id="UARG01000017">
    <property type="protein sequence ID" value="SQA79033.1"/>
    <property type="molecule type" value="Genomic_DNA"/>
</dbReference>
<feature type="transmembrane region" description="Helical" evidence="1">
    <location>
        <begin position="12"/>
        <end position="32"/>
    </location>
</feature>
<feature type="transmembrane region" description="Helical" evidence="1">
    <location>
        <begin position="166"/>
        <end position="184"/>
    </location>
</feature>
<dbReference type="AlphaFoldDB" id="A0A2X2RR70"/>
<evidence type="ECO:0000256" key="1">
    <source>
        <dbReference type="SAM" id="Phobius"/>
    </source>
</evidence>
<feature type="transmembrane region" description="Helical" evidence="1">
    <location>
        <begin position="289"/>
        <end position="311"/>
    </location>
</feature>
<dbReference type="Pfam" id="PF01757">
    <property type="entry name" value="Acyl_transf_3"/>
    <property type="match status" value="1"/>
</dbReference>
<feature type="domain" description="Acyltransferase 3" evidence="2">
    <location>
        <begin position="15"/>
        <end position="307"/>
    </location>
</feature>
<proteinExistence type="predicted"/>
<evidence type="ECO:0000313" key="3">
    <source>
        <dbReference type="EMBL" id="SQA79033.1"/>
    </source>
</evidence>
<feature type="transmembrane region" description="Helical" evidence="1">
    <location>
        <begin position="77"/>
        <end position="98"/>
    </location>
</feature>